<dbReference type="GO" id="GO:0006355">
    <property type="term" value="P:regulation of DNA-templated transcription"/>
    <property type="evidence" value="ECO:0007669"/>
    <property type="project" value="InterPro"/>
</dbReference>
<dbReference type="PANTHER" id="PTHR16500:SF3">
    <property type="entry name" value="BRCA2-INTERACTING TRANSCRIPTIONAL REPRESSOR EMSY"/>
    <property type="match status" value="1"/>
</dbReference>
<accession>A0A2J8MBF2</accession>
<name>A0A2J8MBF2_PANTR</name>
<dbReference type="AlphaFoldDB" id="A0A2J8MBF2"/>
<evidence type="ECO:0000313" key="2">
    <source>
        <dbReference type="Proteomes" id="UP000236370"/>
    </source>
</evidence>
<proteinExistence type="predicted"/>
<protein>
    <submittedName>
        <fullName evidence="1">EMSY isoform 14</fullName>
    </submittedName>
</protein>
<dbReference type="EMBL" id="NBAG03000261">
    <property type="protein sequence ID" value="PNI56837.1"/>
    <property type="molecule type" value="Genomic_DNA"/>
</dbReference>
<comment type="caution">
    <text evidence="1">The sequence shown here is derived from an EMBL/GenBank/DDBJ whole genome shotgun (WGS) entry which is preliminary data.</text>
</comment>
<organism evidence="1 2">
    <name type="scientific">Pan troglodytes</name>
    <name type="common">Chimpanzee</name>
    <dbReference type="NCBI Taxonomy" id="9598"/>
    <lineage>
        <taxon>Eukaryota</taxon>
        <taxon>Metazoa</taxon>
        <taxon>Chordata</taxon>
        <taxon>Craniata</taxon>
        <taxon>Vertebrata</taxon>
        <taxon>Euteleostomi</taxon>
        <taxon>Mammalia</taxon>
        <taxon>Eutheria</taxon>
        <taxon>Euarchontoglires</taxon>
        <taxon>Primates</taxon>
        <taxon>Haplorrhini</taxon>
        <taxon>Catarrhini</taxon>
        <taxon>Hominidae</taxon>
        <taxon>Pan</taxon>
    </lineage>
</organism>
<dbReference type="Proteomes" id="UP000236370">
    <property type="component" value="Unassembled WGS sequence"/>
</dbReference>
<reference evidence="1 2" key="1">
    <citation type="submission" date="2017-12" db="EMBL/GenBank/DDBJ databases">
        <title>High-resolution comparative analysis of great ape genomes.</title>
        <authorList>
            <person name="Pollen A."/>
            <person name="Hastie A."/>
            <person name="Hormozdiari F."/>
            <person name="Dougherty M."/>
            <person name="Liu R."/>
            <person name="Chaisson M."/>
            <person name="Hoppe E."/>
            <person name="Hill C."/>
            <person name="Pang A."/>
            <person name="Hillier L."/>
            <person name="Baker C."/>
            <person name="Armstrong J."/>
            <person name="Shendure J."/>
            <person name="Paten B."/>
            <person name="Wilson R."/>
            <person name="Chao H."/>
            <person name="Schneider V."/>
            <person name="Ventura M."/>
            <person name="Kronenberg Z."/>
            <person name="Murali S."/>
            <person name="Gordon D."/>
            <person name="Cantsilieris S."/>
            <person name="Munson K."/>
            <person name="Nelson B."/>
            <person name="Raja A."/>
            <person name="Underwood J."/>
            <person name="Diekhans M."/>
            <person name="Fiddes I."/>
            <person name="Haussler D."/>
            <person name="Eichler E."/>
        </authorList>
    </citation>
    <scope>NUCLEOTIDE SEQUENCE [LARGE SCALE GENOMIC DNA]</scope>
    <source>
        <strain evidence="1">Yerkes chimp pedigree #C0471</strain>
    </source>
</reference>
<feature type="non-terminal residue" evidence="1">
    <location>
        <position position="1"/>
    </location>
</feature>
<dbReference type="PANTHER" id="PTHR16500">
    <property type="entry name" value="BRCA2-INTERACTING TRANSCRIPTIONAL REPRESSOR EMSY"/>
    <property type="match status" value="1"/>
</dbReference>
<evidence type="ECO:0000313" key="1">
    <source>
        <dbReference type="EMBL" id="PNI56837.1"/>
    </source>
</evidence>
<sequence length="107" mass="10932">ITQQVQPSKILPKPVTATLPTSSNSPIMVVSSNGAIMTTKLVTTPTGTQATYTRPTVSPSIGRMAATPGAATYVKTTSGSIITVVPKSLATLGGKIISSNIVSGRYI</sequence>
<dbReference type="InterPro" id="IPR033482">
    <property type="entry name" value="EMSY"/>
</dbReference>
<gene>
    <name evidence="1" type="ORF">CK820_G0021867</name>
</gene>